<gene>
    <name evidence="3" type="ORF">BQ4739_LOCUS144</name>
</gene>
<dbReference type="Proteomes" id="UP000256970">
    <property type="component" value="Unassembled WGS sequence"/>
</dbReference>
<feature type="transmembrane region" description="Helical" evidence="1">
    <location>
        <begin position="1501"/>
        <end position="1526"/>
    </location>
</feature>
<dbReference type="Pfam" id="PF13692">
    <property type="entry name" value="Glyco_trans_1_4"/>
    <property type="match status" value="1"/>
</dbReference>
<keyword evidence="4" id="KW-1185">Reference proteome</keyword>
<dbReference type="SUPFAM" id="SSF53756">
    <property type="entry name" value="UDP-Glycosyltransferase/glycogen phosphorylase"/>
    <property type="match status" value="1"/>
</dbReference>
<dbReference type="Gene3D" id="3.40.50.2000">
    <property type="entry name" value="Glycogen Phosphorylase B"/>
    <property type="match status" value="2"/>
</dbReference>
<dbReference type="EMBL" id="FNXT01000003">
    <property type="protein sequence ID" value="SZX59532.1"/>
    <property type="molecule type" value="Genomic_DNA"/>
</dbReference>
<dbReference type="GO" id="GO:0005975">
    <property type="term" value="P:carbohydrate metabolic process"/>
    <property type="evidence" value="ECO:0007669"/>
    <property type="project" value="InterPro"/>
</dbReference>
<dbReference type="GO" id="GO:0047657">
    <property type="term" value="F:alpha-1,3-glucan synthase activity"/>
    <property type="evidence" value="ECO:0007669"/>
    <property type="project" value="TreeGrafter"/>
</dbReference>
<dbReference type="InterPro" id="IPR017853">
    <property type="entry name" value="GH"/>
</dbReference>
<proteinExistence type="predicted"/>
<evidence type="ECO:0000256" key="1">
    <source>
        <dbReference type="SAM" id="Phobius"/>
    </source>
</evidence>
<dbReference type="InterPro" id="IPR058655">
    <property type="entry name" value="Mok11-14/Ags1-like"/>
</dbReference>
<feature type="transmembrane region" description="Helical" evidence="1">
    <location>
        <begin position="1335"/>
        <end position="1357"/>
    </location>
</feature>
<name>A0A383V421_TETOB</name>
<evidence type="ECO:0000313" key="4">
    <source>
        <dbReference type="Proteomes" id="UP000256970"/>
    </source>
</evidence>
<keyword evidence="1" id="KW-0472">Membrane</keyword>
<feature type="transmembrane region" description="Helical" evidence="1">
    <location>
        <begin position="1458"/>
        <end position="1480"/>
    </location>
</feature>
<feature type="transmembrane region" description="Helical" evidence="1">
    <location>
        <begin position="1564"/>
        <end position="1582"/>
    </location>
</feature>
<feature type="transmembrane region" description="Helical" evidence="1">
    <location>
        <begin position="1434"/>
        <end position="1452"/>
    </location>
</feature>
<protein>
    <recommendedName>
        <fullName evidence="2">Glycosyl hydrolase family 13 catalytic domain-containing protein</fullName>
    </recommendedName>
</protein>
<sequence length="1610" mass="171455">MAKRLPHITGMGFDAVWISPVMLQGGDAFGTAGYHGYWPADLYSINPAFGSEQQLQALMQKCHNSGVYVMFDMVINHMGYGDAQFFHPFNASSDFHDCNGCHGPYCDINPAGIFAGPAAAHSSEHCKLSGLPDLNHSNPSVLSRMQHVFNHTMAAYSPDGLRLDAAGHSDTSFCAALTASVGNSTFTVGELFLVDNISLSMGAVADFVKARGASSAFSFPMAVALSKVLREYNKHDMLWLAERRAEHLQLMGPHVHGMLTFIENHDLPRWLHANYTSVSRYMNALTYVLFTEGIPVIYYGTEEGMTEMQLSAFKIDPRPPLWHTRYSHDHPLWLFLRVSIAYRKADAVWAAGIAQQQHVDAHTIVLSRGSFVIVLTDWGESGPQQPGQGSVVTLQGPLPVRFRGQVLRNINNPEFELHVSAGGVGLYTADPKGAPQVFYLGHVAAPSSFFIPEDKRSSSHSSSHASLWQLAAMTAPSVTPAAATCAPAGPSGPGTLPVSSGCMQRVRGLTTAGSTSTAGLSELPSAYSSSSISVCSNLLCTDAVGVDSGSSSSSTSTAQLPRSSRDLCGVPADCVTASASGTLAGGTATAAAAAASWDPTASAPLHPASSSLYGRLKGAWQAIELARPAPTSDSSRTMTTQIAFDPRATPILHVALEYALPQFGLGSQLMYGGMGQVVSTFLQHWPGPMALVAPMYKPCYSDDDSAGCSGRPSFIPLGQAPLLALTVDVARGWQLPVEVFKVEAVAGAGPAAGQPRTYYLVQNDLFRRRERADMYSFTDEAEMLTWLAVFNKAVAAVVLAEGVTHMQLHDYHGALSLQYLPEELRPAVVYVAHNAHYDATFPISTPERKRQVYEHLNLTPEAAPLTDHNGALDVLRGALMHMRQRQQGCGVVAVSPRYAAQISKKLSCFWGLVPLGRPGASLIRGITNALDPRDSLAAAGMSLDAVLALKASCKVQLQQLYGLAPGQQYSLATFVGRMTQQKGCDVIAEAAQALMTRYPLLQLVVVGPAGDPIGSAAAAKLAALSRSFPGRMFCPLDRYVAGGEKELLLRATDFCLLPSRFEPCGIVDIEFGWAGCLVIGHDTGGLGKMPGVYFTAQASHLAHLARKFENAVDEAMALTVSARHSMAAQALAKRFPVNDMMGAYADTWQQVDRCFNRAMEARLEQQQQQERAASFFANKWQRCNKGTAAGTCAAAAPTDTAVSAFSDQSCTTAGHAPSGGSGNNGYSSSIDNGPVPLECSAFFNWNRCGSSSSSQLQQLPPPAGGGVVSHSGAHLSRAQRLTNRLLVALQPFALGPGILLLSFVLLEEVLVRSKPVCGLPMQNSLLTWLPRGMSLLAPSFIGFFVTSTGFAPLWFWLAAKVKPAAYIRTAALAVAASYLLAFVALYATAIISLAVGLVGVSNMVAAPIMSMGLLGQEEVEVFEVGRGMLALSECTKYGLLAAAMATAAAATSALPHQLLAGCALLAAVAIAAWLCSPAALSQAYHHMSLSYRRQWPLLKHLGCFWLSLAAGTCDTLALVLTGFLVVAVTESLAVLAAFQAIAFSCSVAAVLWNWRALASRAAELHLNAALLLLAGLPLYQALKAAVLLARLPTGVHQCMLLCQAKFRRLI</sequence>
<dbReference type="InterPro" id="IPR006047">
    <property type="entry name" value="GH13_cat_dom"/>
</dbReference>
<dbReference type="SMART" id="SM00642">
    <property type="entry name" value="Aamy"/>
    <property type="match status" value="1"/>
</dbReference>
<feature type="domain" description="Glycosyl hydrolase family 13 catalytic" evidence="2">
    <location>
        <begin position="1"/>
        <end position="343"/>
    </location>
</feature>
<dbReference type="PANTHER" id="PTHR47182:SF5">
    <property type="entry name" value="CELL WALL ALPHA-1,3-GLUCAN SYNTHASE MOK12"/>
    <property type="match status" value="1"/>
</dbReference>
<evidence type="ECO:0000259" key="2">
    <source>
        <dbReference type="SMART" id="SM00642"/>
    </source>
</evidence>
<dbReference type="STRING" id="3088.A0A383V421"/>
<feature type="transmembrane region" description="Helical" evidence="1">
    <location>
        <begin position="1532"/>
        <end position="1552"/>
    </location>
</feature>
<evidence type="ECO:0000313" key="3">
    <source>
        <dbReference type="EMBL" id="SZX59532.1"/>
    </source>
</evidence>
<dbReference type="PANTHER" id="PTHR47182">
    <property type="entry name" value="CELL WALL ALPHA-1,3-GLUCAN SYNTHASE AGS1-RELATED"/>
    <property type="match status" value="1"/>
</dbReference>
<accession>A0A383V421</accession>
<keyword evidence="1" id="KW-1133">Transmembrane helix</keyword>
<dbReference type="SUPFAM" id="SSF51445">
    <property type="entry name" value="(Trans)glycosidases"/>
    <property type="match status" value="1"/>
</dbReference>
<keyword evidence="1" id="KW-0812">Transmembrane</keyword>
<dbReference type="Pfam" id="PF00128">
    <property type="entry name" value="Alpha-amylase"/>
    <property type="match status" value="1"/>
</dbReference>
<organism evidence="3 4">
    <name type="scientific">Tetradesmus obliquus</name>
    <name type="common">Green alga</name>
    <name type="synonym">Acutodesmus obliquus</name>
    <dbReference type="NCBI Taxonomy" id="3088"/>
    <lineage>
        <taxon>Eukaryota</taxon>
        <taxon>Viridiplantae</taxon>
        <taxon>Chlorophyta</taxon>
        <taxon>core chlorophytes</taxon>
        <taxon>Chlorophyceae</taxon>
        <taxon>CS clade</taxon>
        <taxon>Sphaeropleales</taxon>
        <taxon>Scenedesmaceae</taxon>
        <taxon>Tetradesmus</taxon>
    </lineage>
</organism>
<dbReference type="Gene3D" id="3.20.20.80">
    <property type="entry name" value="Glycosidases"/>
    <property type="match status" value="1"/>
</dbReference>
<reference evidence="3 4" key="1">
    <citation type="submission" date="2016-10" db="EMBL/GenBank/DDBJ databases">
        <authorList>
            <person name="Cai Z."/>
        </authorList>
    </citation>
    <scope>NUCLEOTIDE SEQUENCE [LARGE SCALE GENOMIC DNA]</scope>
</reference>